<feature type="transmembrane region" description="Helical" evidence="9">
    <location>
        <begin position="522"/>
        <end position="550"/>
    </location>
</feature>
<keyword evidence="11" id="KW-0378">Hydrolase</keyword>
<feature type="transmembrane region" description="Helical" evidence="9">
    <location>
        <begin position="235"/>
        <end position="257"/>
    </location>
</feature>
<dbReference type="NCBIfam" id="NF001955">
    <property type="entry name" value="PRK00733.2-4"/>
    <property type="match status" value="1"/>
</dbReference>
<evidence type="ECO:0000256" key="4">
    <source>
        <dbReference type="ARBA" id="ARBA00022842"/>
    </source>
</evidence>
<keyword evidence="9" id="KW-1003">Cell membrane</keyword>
<evidence type="ECO:0000256" key="2">
    <source>
        <dbReference type="ARBA" id="ARBA00022448"/>
    </source>
</evidence>
<feature type="transmembrane region" description="Helical" evidence="9">
    <location>
        <begin position="56"/>
        <end position="74"/>
    </location>
</feature>
<dbReference type="EC" id="7.2.3.1" evidence="9"/>
<feature type="transmembrane region" description="Helical" evidence="9">
    <location>
        <begin position="683"/>
        <end position="702"/>
    </location>
</feature>
<comment type="caution">
    <text evidence="9">Lacks conserved residue(s) required for the propagation of feature annotation.</text>
</comment>
<dbReference type="Proteomes" id="UP001596550">
    <property type="component" value="Unassembled WGS sequence"/>
</dbReference>
<dbReference type="InterPro" id="IPR036737">
    <property type="entry name" value="OmpA-like_sf"/>
</dbReference>
<dbReference type="EMBL" id="JBHTCR010000001">
    <property type="protein sequence ID" value="MFC7345242.1"/>
    <property type="molecule type" value="Genomic_DNA"/>
</dbReference>
<dbReference type="HAMAP" id="MF_01129">
    <property type="entry name" value="PPase_energized_pump"/>
    <property type="match status" value="1"/>
</dbReference>
<organism evidence="11 12">
    <name type="scientific">Chryseobacterium zhengzhouense</name>
    <dbReference type="NCBI Taxonomy" id="1636086"/>
    <lineage>
        <taxon>Bacteria</taxon>
        <taxon>Pseudomonadati</taxon>
        <taxon>Bacteroidota</taxon>
        <taxon>Flavobacteriia</taxon>
        <taxon>Flavobacteriales</taxon>
        <taxon>Weeksellaceae</taxon>
        <taxon>Chryseobacterium group</taxon>
        <taxon>Chryseobacterium</taxon>
    </lineage>
</organism>
<comment type="caution">
    <text evidence="11">The sequence shown here is derived from an EMBL/GenBank/DDBJ whole genome shotgun (WGS) entry which is preliminary data.</text>
</comment>
<dbReference type="RefSeq" id="WP_378171915.1">
    <property type="nucleotide sequence ID" value="NZ_JBHTCR010000001.1"/>
</dbReference>
<feature type="transmembrane region" description="Helical" evidence="9">
    <location>
        <begin position="405"/>
        <end position="432"/>
    </location>
</feature>
<comment type="subcellular location">
    <subcellularLocation>
        <location evidence="9">Cell membrane</location>
        <topology evidence="9">Multi-pass membrane protein</topology>
    </subcellularLocation>
    <subcellularLocation>
        <location evidence="1">Endomembrane system</location>
        <topology evidence="1">Multi-pass membrane protein</topology>
    </subcellularLocation>
</comment>
<keyword evidence="9" id="KW-0915">Sodium</keyword>
<evidence type="ECO:0000256" key="5">
    <source>
        <dbReference type="ARBA" id="ARBA00022967"/>
    </source>
</evidence>
<evidence type="ECO:0000256" key="1">
    <source>
        <dbReference type="ARBA" id="ARBA00004127"/>
    </source>
</evidence>
<feature type="domain" description="OmpA-like" evidence="10">
    <location>
        <begin position="797"/>
        <end position="914"/>
    </location>
</feature>
<keyword evidence="8 9" id="KW-0472">Membrane</keyword>
<dbReference type="NCBIfam" id="NF001960">
    <property type="entry name" value="PRK00733.3-5"/>
    <property type="match status" value="1"/>
</dbReference>
<evidence type="ECO:0000256" key="8">
    <source>
        <dbReference type="ARBA" id="ARBA00023136"/>
    </source>
</evidence>
<feature type="transmembrane region" description="Helical" evidence="9">
    <location>
        <begin position="345"/>
        <end position="366"/>
    </location>
</feature>
<proteinExistence type="inferred from homology"/>
<accession>A0ABW2LVU5</accession>
<feature type="transmembrane region" description="Helical" evidence="9">
    <location>
        <begin position="312"/>
        <end position="333"/>
    </location>
</feature>
<keyword evidence="9" id="KW-0739">Sodium transport</keyword>
<sequence length="914" mass="96170">MDLFVLVPIFGVIALVYTFLQSNWVSRQNAGNEKMKVISGHIADGAMAFLKAEYKILTYFVVIVAILLAVMGMTNSNSHWSIGIAFVIGAVFSALAGFIGMKIATKANVRTAEAAKTSLSKALKVSFTGGSVMGMGVAGLAVLGLGALYLIIKQIFAPEATVDSHEMERTIEILTGFSLGAESIALFARVGGGIYTKAADVGADLVGKVEAGIPEDDPRNPATIADNVGDNVGDVAGMGADLFGSYVATVLATMVLGRETISQDSFGGFAPILLPMLIAGTGIIFSMVGTLFVKINDNEGSSTSNVQNALNLGNWGSIVITAIASYFLVTYLLPEKMVLRGLEFTKMGVFGAIMVGLVVGTLMSIITEFYTAMGKRPVSSIVRQSSTGHATNIIGGLSVGMESTLLPILVLAGGIYGSYLCAGLYGVAIAAAGMMATTAMQLAIDAFGPIADNAGGIAEMSELPKEVREKTDILDAVGNTTAATGKGFAIASAALTALALFAAFVGIAGIDGIDIYRADVLAGLFVGGMIPFIFSSLAITAVGQAAMAMVEEVRRQFREIPGILEGKGEPEYQKCVAISTDASIKKMMLPGAIAIISPLLIGFIFGPEVLGGFLAGATVAGVLMGIFQNNAGGAWDNAKKSFEKGVDINGQTYYKGSEPHKASVTGDTVGDPFKDTSGPSMNILIKLMSIVSLVIAPTLAVLHKDKIEANRKAKIESILPKVGMTSFALPSTSDQATTDNMPSKLTQGHLNESGDFVYNTGDIQEVQLNGGKKISLGNQSQLYFLYDDIKNKNKEALNPDKWYTIENLYFETGSSDLKTGSEIQLSNLAELLNAYPNLKIKLGGYTDNTGSEESNLKLSNLRAQTAKLKLLEKGIAGDRVEAEGYGSQHPVCPENDTEECQAVNRRIDIRVLAL</sequence>
<comment type="activity regulation">
    <text evidence="9">Requires K(+) for maximal activity.</text>
</comment>
<dbReference type="GO" id="GO:0004427">
    <property type="term" value="F:inorganic diphosphate phosphatase activity"/>
    <property type="evidence" value="ECO:0007669"/>
    <property type="project" value="UniProtKB-EC"/>
</dbReference>
<dbReference type="Pfam" id="PF03030">
    <property type="entry name" value="H_PPase"/>
    <property type="match status" value="1"/>
</dbReference>
<evidence type="ECO:0000256" key="6">
    <source>
        <dbReference type="ARBA" id="ARBA00022989"/>
    </source>
</evidence>
<evidence type="ECO:0000256" key="7">
    <source>
        <dbReference type="ARBA" id="ARBA00023065"/>
    </source>
</evidence>
<feature type="transmembrane region" description="Helical" evidence="9">
    <location>
        <begin position="587"/>
        <end position="605"/>
    </location>
</feature>
<dbReference type="PRINTS" id="PR01021">
    <property type="entry name" value="OMPADOMAIN"/>
</dbReference>
<evidence type="ECO:0000313" key="11">
    <source>
        <dbReference type="EMBL" id="MFC7345242.1"/>
    </source>
</evidence>
<feature type="transmembrane region" description="Helical" evidence="9">
    <location>
        <begin position="488"/>
        <end position="510"/>
    </location>
</feature>
<keyword evidence="3 9" id="KW-0812">Transmembrane</keyword>
<dbReference type="Gene3D" id="3.30.1330.60">
    <property type="entry name" value="OmpA-like domain"/>
    <property type="match status" value="1"/>
</dbReference>
<dbReference type="InterPro" id="IPR004131">
    <property type="entry name" value="PPase-energised_H-pump"/>
</dbReference>
<feature type="transmembrane region" description="Helical" evidence="9">
    <location>
        <begin position="80"/>
        <end position="104"/>
    </location>
</feature>
<evidence type="ECO:0000259" key="10">
    <source>
        <dbReference type="PROSITE" id="PS51123"/>
    </source>
</evidence>
<comment type="similarity">
    <text evidence="9">Belongs to the H(+)-translocating pyrophosphatase (TC 3.A.10) family. K(+)-stimulated subfamily.</text>
</comment>
<comment type="cofactor">
    <cofactor evidence="9">
        <name>Mg(2+)</name>
        <dbReference type="ChEBI" id="CHEBI:18420"/>
    </cofactor>
</comment>
<feature type="transmembrane region" description="Helical" evidence="9">
    <location>
        <begin position="269"/>
        <end position="292"/>
    </location>
</feature>
<feature type="site" description="Determinant of potassium dependence" evidence="9">
    <location>
        <position position="482"/>
    </location>
</feature>
<dbReference type="InterPro" id="IPR006665">
    <property type="entry name" value="OmpA-like"/>
</dbReference>
<dbReference type="CDD" id="cd07185">
    <property type="entry name" value="OmpA_C-like"/>
    <property type="match status" value="1"/>
</dbReference>
<keyword evidence="9" id="KW-0630">Potassium</keyword>
<reference evidence="12" key="1">
    <citation type="journal article" date="2019" name="Int. J. Syst. Evol. Microbiol.">
        <title>The Global Catalogue of Microorganisms (GCM) 10K type strain sequencing project: providing services to taxonomists for standard genome sequencing and annotation.</title>
        <authorList>
            <consortium name="The Broad Institute Genomics Platform"/>
            <consortium name="The Broad Institute Genome Sequencing Center for Infectious Disease"/>
            <person name="Wu L."/>
            <person name="Ma J."/>
        </authorList>
    </citation>
    <scope>NUCLEOTIDE SEQUENCE [LARGE SCALE GENOMIC DNA]</scope>
    <source>
        <strain evidence="12">CCUG 54781</strain>
    </source>
</reference>
<dbReference type="Pfam" id="PF00691">
    <property type="entry name" value="OmpA"/>
    <property type="match status" value="1"/>
</dbReference>
<dbReference type="SUPFAM" id="SSF103088">
    <property type="entry name" value="OmpA-like"/>
    <property type="match status" value="1"/>
</dbReference>
<comment type="subunit">
    <text evidence="9">Homodimer.</text>
</comment>
<evidence type="ECO:0000256" key="3">
    <source>
        <dbReference type="ARBA" id="ARBA00022692"/>
    </source>
</evidence>
<keyword evidence="2 9" id="KW-0813">Transport</keyword>
<dbReference type="InterPro" id="IPR006664">
    <property type="entry name" value="OMP_bac"/>
</dbReference>
<keyword evidence="12" id="KW-1185">Reference proteome</keyword>
<comment type="function">
    <text evidence="9">Sodium pump that utilizes the energy of pyrophosphate hydrolysis as the driving force for Na(+) movement across the membrane.</text>
</comment>
<dbReference type="NCBIfam" id="TIGR01104">
    <property type="entry name" value="V_PPase"/>
    <property type="match status" value="1"/>
</dbReference>
<protein>
    <recommendedName>
        <fullName evidence="9">Putative K(+)-stimulated pyrophosphate-energized sodium pump</fullName>
        <ecNumber evidence="9">7.2.3.1</ecNumber>
    </recommendedName>
    <alternativeName>
        <fullName evidence="9">Membrane-bound sodium-translocating pyrophosphatase</fullName>
    </alternativeName>
    <alternativeName>
        <fullName evidence="9">Pyrophosphate-energized inorganic pyrophosphatase</fullName>
        <shortName evidence="9">Na(+)-PPase</shortName>
    </alternativeName>
</protein>
<evidence type="ECO:0000313" key="12">
    <source>
        <dbReference type="Proteomes" id="UP001596550"/>
    </source>
</evidence>
<gene>
    <name evidence="9" type="primary">hppA</name>
    <name evidence="11" type="ORF">ACFQO9_00750</name>
</gene>
<dbReference type="PANTHER" id="PTHR31998">
    <property type="entry name" value="K(+)-INSENSITIVE PYROPHOSPHATE-ENERGIZED PROTON PUMP"/>
    <property type="match status" value="1"/>
</dbReference>
<name>A0ABW2LVU5_9FLAO</name>
<keyword evidence="5 9" id="KW-1278">Translocase</keyword>
<keyword evidence="4 9" id="KW-0460">Magnesium</keyword>
<keyword evidence="6 9" id="KW-1133">Transmembrane helix</keyword>
<comment type="catalytic activity">
    <reaction evidence="9">
        <text>Na(+)(in) + diphosphate + H2O = Na(+)(out) + 2 phosphate + H(+)</text>
        <dbReference type="Rhea" id="RHEA:57884"/>
        <dbReference type="ChEBI" id="CHEBI:15377"/>
        <dbReference type="ChEBI" id="CHEBI:15378"/>
        <dbReference type="ChEBI" id="CHEBI:29101"/>
        <dbReference type="ChEBI" id="CHEBI:33019"/>
        <dbReference type="ChEBI" id="CHEBI:43474"/>
        <dbReference type="EC" id="7.2.3.1"/>
    </reaction>
</comment>
<keyword evidence="7 9" id="KW-0406">Ion transport</keyword>
<dbReference type="PROSITE" id="PS51123">
    <property type="entry name" value="OMPA_2"/>
    <property type="match status" value="1"/>
</dbReference>
<feature type="transmembrane region" description="Helical" evidence="9">
    <location>
        <begin position="6"/>
        <end position="26"/>
    </location>
</feature>
<feature type="transmembrane region" description="Helical" evidence="9">
    <location>
        <begin position="125"/>
        <end position="152"/>
    </location>
</feature>
<evidence type="ECO:0000256" key="9">
    <source>
        <dbReference type="HAMAP-Rule" id="MF_01129"/>
    </source>
</evidence>